<reference evidence="2" key="1">
    <citation type="submission" date="2014-11" db="EMBL/GenBank/DDBJ databases">
        <authorList>
            <person name="Amaro Gonzalez C."/>
        </authorList>
    </citation>
    <scope>NUCLEOTIDE SEQUENCE</scope>
</reference>
<evidence type="ECO:0000313" key="2">
    <source>
        <dbReference type="EMBL" id="JAH48185.1"/>
    </source>
</evidence>
<reference evidence="2" key="2">
    <citation type="journal article" date="2015" name="Fish Shellfish Immunol.">
        <title>Early steps in the European eel (Anguilla anguilla)-Vibrio vulnificus interaction in the gills: Role of the RtxA13 toxin.</title>
        <authorList>
            <person name="Callol A."/>
            <person name="Pajuelo D."/>
            <person name="Ebbesson L."/>
            <person name="Teles M."/>
            <person name="MacKenzie S."/>
            <person name="Amaro C."/>
        </authorList>
    </citation>
    <scope>NUCLEOTIDE SEQUENCE</scope>
</reference>
<accession>A0A0E9T5B5</accession>
<organism evidence="2">
    <name type="scientific">Anguilla anguilla</name>
    <name type="common">European freshwater eel</name>
    <name type="synonym">Muraena anguilla</name>
    <dbReference type="NCBI Taxonomy" id="7936"/>
    <lineage>
        <taxon>Eukaryota</taxon>
        <taxon>Metazoa</taxon>
        <taxon>Chordata</taxon>
        <taxon>Craniata</taxon>
        <taxon>Vertebrata</taxon>
        <taxon>Euteleostomi</taxon>
        <taxon>Actinopterygii</taxon>
        <taxon>Neopterygii</taxon>
        <taxon>Teleostei</taxon>
        <taxon>Anguilliformes</taxon>
        <taxon>Anguillidae</taxon>
        <taxon>Anguilla</taxon>
    </lineage>
</organism>
<proteinExistence type="predicted"/>
<dbReference type="AlphaFoldDB" id="A0A0E9T5B5"/>
<sequence>MGLLEKCSSTATVLKVTARRGSISDSVLSGGHRPRGAQGTGITSD</sequence>
<protein>
    <submittedName>
        <fullName evidence="2">Uncharacterized protein</fullName>
    </submittedName>
</protein>
<dbReference type="EMBL" id="GBXM01060392">
    <property type="protein sequence ID" value="JAH48185.1"/>
    <property type="molecule type" value="Transcribed_RNA"/>
</dbReference>
<evidence type="ECO:0000256" key="1">
    <source>
        <dbReference type="SAM" id="MobiDB-lite"/>
    </source>
</evidence>
<feature type="region of interest" description="Disordered" evidence="1">
    <location>
        <begin position="23"/>
        <end position="45"/>
    </location>
</feature>
<name>A0A0E9T5B5_ANGAN</name>